<accession>A0AAJ0U4I1</accession>
<reference evidence="6" key="1">
    <citation type="submission" date="2017-08" db="EMBL/GenBank/DDBJ databases">
        <authorList>
            <person name="Imhoff J.F."/>
            <person name="Rahn T."/>
            <person name="Kuenzel S."/>
            <person name="Neulinger S.C."/>
        </authorList>
    </citation>
    <scope>NUCLEOTIDE SEQUENCE</scope>
    <source>
        <strain evidence="6">DSM 11080</strain>
    </source>
</reference>
<dbReference type="PROSITE" id="PS51206">
    <property type="entry name" value="SF3_HELICASE_1"/>
    <property type="match status" value="1"/>
</dbReference>
<dbReference type="Gene3D" id="3.40.50.300">
    <property type="entry name" value="P-loop containing nucleotide triphosphate hydrolases"/>
    <property type="match status" value="1"/>
</dbReference>
<dbReference type="GO" id="GO:0016787">
    <property type="term" value="F:hydrolase activity"/>
    <property type="evidence" value="ECO:0007669"/>
    <property type="project" value="UniProtKB-KW"/>
</dbReference>
<dbReference type="NCBIfam" id="TIGR01613">
    <property type="entry name" value="primase_Cterm"/>
    <property type="match status" value="1"/>
</dbReference>
<evidence type="ECO:0000256" key="4">
    <source>
        <dbReference type="SAM" id="MobiDB-lite"/>
    </source>
</evidence>
<dbReference type="InterPro" id="IPR039459">
    <property type="entry name" value="RepB-like_DNA_primase_dom"/>
</dbReference>
<evidence type="ECO:0000256" key="1">
    <source>
        <dbReference type="ARBA" id="ARBA00022741"/>
    </source>
</evidence>
<dbReference type="InterPro" id="IPR006500">
    <property type="entry name" value="Helicase_put_C_phage/plasmid"/>
</dbReference>
<dbReference type="Pfam" id="PF19263">
    <property type="entry name" value="DUF5906"/>
    <property type="match status" value="1"/>
</dbReference>
<dbReference type="InterPro" id="IPR014818">
    <property type="entry name" value="Phage/plasmid_primase_P4_C"/>
</dbReference>
<dbReference type="SUPFAM" id="SSF52540">
    <property type="entry name" value="P-loop containing nucleoside triphosphate hydrolases"/>
    <property type="match status" value="1"/>
</dbReference>
<protein>
    <recommendedName>
        <fullName evidence="5">SF3 helicase domain-containing protein</fullName>
    </recommendedName>
</protein>
<evidence type="ECO:0000313" key="6">
    <source>
        <dbReference type="EMBL" id="MBK1705114.1"/>
    </source>
</evidence>
<comment type="caution">
    <text evidence="6">The sequence shown here is derived from an EMBL/GenBank/DDBJ whole genome shotgun (WGS) entry which is preliminary data.</text>
</comment>
<reference evidence="6" key="2">
    <citation type="journal article" date="2020" name="Microorganisms">
        <title>Osmotic Adaptation and Compatible Solute Biosynthesis of Phototrophic Bacteria as Revealed from Genome Analyses.</title>
        <authorList>
            <person name="Imhoff J.F."/>
            <person name="Rahn T."/>
            <person name="Kunzel S."/>
            <person name="Keller A."/>
            <person name="Neulinger S.C."/>
        </authorList>
    </citation>
    <scope>NUCLEOTIDE SEQUENCE</scope>
    <source>
        <strain evidence="6">DSM 11080</strain>
    </source>
</reference>
<dbReference type="InterPro" id="IPR045455">
    <property type="entry name" value="NrS-1_pol-like_helicase"/>
</dbReference>
<dbReference type="InterPro" id="IPR051620">
    <property type="entry name" value="ORF904-like_C"/>
</dbReference>
<feature type="region of interest" description="Disordered" evidence="4">
    <location>
        <begin position="241"/>
        <end position="261"/>
    </location>
</feature>
<keyword evidence="3" id="KW-0067">ATP-binding</keyword>
<dbReference type="Pfam" id="PF16793">
    <property type="entry name" value="RepB_primase"/>
    <property type="match status" value="1"/>
</dbReference>
<dbReference type="GO" id="GO:0005524">
    <property type="term" value="F:ATP binding"/>
    <property type="evidence" value="ECO:0007669"/>
    <property type="project" value="UniProtKB-KW"/>
</dbReference>
<dbReference type="EMBL" id="NRSJ01000018">
    <property type="protein sequence ID" value="MBK1705114.1"/>
    <property type="molecule type" value="Genomic_DNA"/>
</dbReference>
<dbReference type="PANTHER" id="PTHR35372:SF2">
    <property type="entry name" value="SF3 HELICASE DOMAIN-CONTAINING PROTEIN"/>
    <property type="match status" value="1"/>
</dbReference>
<feature type="domain" description="SF3 helicase" evidence="5">
    <location>
        <begin position="548"/>
        <end position="702"/>
    </location>
</feature>
<evidence type="ECO:0000256" key="3">
    <source>
        <dbReference type="ARBA" id="ARBA00022840"/>
    </source>
</evidence>
<keyword evidence="1" id="KW-0547">Nucleotide-binding</keyword>
<sequence>MDHAWCKRKPLPFAPSRACQRRPTWRSINRRSTILTRPTTPKREPDLAQARRFLELLDPEAETFHFQTFADPKPETFDNEAQRKGLARALHGSLEEHTETLTRLNNRGAGVFVTINAVLGARRTNRNVQRIRACFADFDPPKTEPAPARFPLDPVITVETSPGRRHVYWTVDGLPVAAFSPQQQAIVAALGSDPAPTDPARVMRLPGFWHVKDPAAPHLVRIIDEDPRLPYTPEQIAAAFPPQGASREARDKPDLGSDPIARALGDRGLALDWKPDGGLFVRCPWSDEHTTPSTPTSSIYYPPHTGGYSGGAYVCQHAHCRDRTIADLRRFLREDGTDDPGAKRKASGLHQEEFQNNSASNPFGSFATGVQPTRNPLETHSQPARMEWGSLVDEFVDDKGQTKQRRKIDSLAAVVVADALRDELAWDADAGCWLTWQESHWQTHIQPSPADTLLAHAVRIGCGEHGYRLSYLSGITQLVQRLDLLARPARPEGVVPFRNGLLDLATGELYAPTPSHALDWCLPHDYDPKATCPSIHAWLLRATDHDGETVELLRAWLAALVRGIPLQKFLVLIGRGGTGKGTFQRLAAALVGDANVAISTLRDLEGNRFETAKLYGKRLCMINEAGRHGGALNMLKSMTGGDALPLERKHQQQTGTFVFDGLTLLATNEDVQSTDATSGLERRRVTVRFPTTATEAERADWQARGGEAGVLHAEIPGLINWLLQLDERAIRQRFEQLPESVRKENLLGMAAGNPVADWLINCTVADPDAYLQIGSLGQDEQGRPTFKHAHDWAYPNYRAYCIETGRDRPVSIVKFRETVKDIAQELGRPVTEQRHPVHRSMMLRGIRLAANPFVTERVASGLEWDKPLKRMNRMGCDEVSSEKNPDDPDHTEETHRYVM</sequence>
<feature type="region of interest" description="Disordered" evidence="4">
    <location>
        <begin position="876"/>
        <end position="899"/>
    </location>
</feature>
<dbReference type="InterPro" id="IPR014015">
    <property type="entry name" value="Helicase_SF3_DNA-vir"/>
</dbReference>
<dbReference type="SMART" id="SM00885">
    <property type="entry name" value="D5_N"/>
    <property type="match status" value="1"/>
</dbReference>
<gene>
    <name evidence="6" type="ORF">CKO40_11320</name>
</gene>
<dbReference type="Gene3D" id="3.30.70.1790">
    <property type="entry name" value="RepB DNA-primase, N-terminal domain"/>
    <property type="match status" value="1"/>
</dbReference>
<organism evidence="6 7">
    <name type="scientific">Halochromatium glycolicum</name>
    <dbReference type="NCBI Taxonomy" id="85075"/>
    <lineage>
        <taxon>Bacteria</taxon>
        <taxon>Pseudomonadati</taxon>
        <taxon>Pseudomonadota</taxon>
        <taxon>Gammaproteobacteria</taxon>
        <taxon>Chromatiales</taxon>
        <taxon>Chromatiaceae</taxon>
        <taxon>Halochromatium</taxon>
    </lineage>
</organism>
<keyword evidence="7" id="KW-1185">Reference proteome</keyword>
<name>A0AAJ0U4I1_9GAMM</name>
<dbReference type="Pfam" id="PF08706">
    <property type="entry name" value="D5_N"/>
    <property type="match status" value="1"/>
</dbReference>
<dbReference type="PANTHER" id="PTHR35372">
    <property type="entry name" value="ATP BINDING PROTEIN-RELATED"/>
    <property type="match status" value="1"/>
</dbReference>
<dbReference type="InterPro" id="IPR027417">
    <property type="entry name" value="P-loop_NTPase"/>
</dbReference>
<proteinExistence type="predicted"/>
<keyword evidence="2" id="KW-0378">Hydrolase</keyword>
<dbReference type="Proteomes" id="UP001296776">
    <property type="component" value="Unassembled WGS sequence"/>
</dbReference>
<feature type="compositionally biased region" description="Basic and acidic residues" evidence="4">
    <location>
        <begin position="880"/>
        <end position="899"/>
    </location>
</feature>
<evidence type="ECO:0000259" key="5">
    <source>
        <dbReference type="PROSITE" id="PS51206"/>
    </source>
</evidence>
<evidence type="ECO:0000313" key="7">
    <source>
        <dbReference type="Proteomes" id="UP001296776"/>
    </source>
</evidence>
<evidence type="ECO:0000256" key="2">
    <source>
        <dbReference type="ARBA" id="ARBA00022801"/>
    </source>
</evidence>
<dbReference type="AlphaFoldDB" id="A0AAJ0U4I1"/>